<dbReference type="PROSITE" id="PS50928">
    <property type="entry name" value="ABC_TM1"/>
    <property type="match status" value="1"/>
</dbReference>
<feature type="transmembrane region" description="Helical" evidence="7">
    <location>
        <begin position="135"/>
        <end position="155"/>
    </location>
</feature>
<dbReference type="GO" id="GO:0006865">
    <property type="term" value="P:amino acid transport"/>
    <property type="evidence" value="ECO:0007669"/>
    <property type="project" value="TreeGrafter"/>
</dbReference>
<dbReference type="EMBL" id="CAEZYR010000198">
    <property type="protein sequence ID" value="CAB4772959.1"/>
    <property type="molecule type" value="Genomic_DNA"/>
</dbReference>
<name>A0A6J6VNH3_9ZZZZ</name>
<reference evidence="9" key="1">
    <citation type="submission" date="2020-05" db="EMBL/GenBank/DDBJ databases">
        <authorList>
            <person name="Chiriac C."/>
            <person name="Salcher M."/>
            <person name="Ghai R."/>
            <person name="Kavagutti S V."/>
        </authorList>
    </citation>
    <scope>NUCLEOTIDE SEQUENCE</scope>
</reference>
<dbReference type="InterPro" id="IPR035906">
    <property type="entry name" value="MetI-like_sf"/>
</dbReference>
<feature type="transmembrane region" description="Helical" evidence="7">
    <location>
        <begin position="18"/>
        <end position="37"/>
    </location>
</feature>
<organism evidence="9">
    <name type="scientific">freshwater metagenome</name>
    <dbReference type="NCBI Taxonomy" id="449393"/>
    <lineage>
        <taxon>unclassified sequences</taxon>
        <taxon>metagenomes</taxon>
        <taxon>ecological metagenomes</taxon>
    </lineage>
</organism>
<evidence type="ECO:0000256" key="2">
    <source>
        <dbReference type="ARBA" id="ARBA00022448"/>
    </source>
</evidence>
<sequence length="285" mass="31177">MSEIVLGDDLGPRGQRRVLIATIVSGIAMALAAVWMVKRFGDRGQLEWKLWKSVFTGSTFRYLLTGLRNTLTVSLVAMALALALGALGGFGRLDSNRVVRGISIAIIELFRATPLVLLIYFAGVAVPRYAFDLSSYWYLVIALALYNGSVIAEVFRAGIRALGAGQMEAGLAIGLTQKQTLRLVLFPQAVRTMVPAIINQLVTLLKDSSLGALVLLPAVDDLLRRGRQIGEFNRNPLQALLITGLVYVLINFVLSSIARRIETRQSRRQIAHADRMWTAAQLDAA</sequence>
<evidence type="ECO:0000256" key="5">
    <source>
        <dbReference type="ARBA" id="ARBA00022989"/>
    </source>
</evidence>
<feature type="transmembrane region" description="Helical" evidence="7">
    <location>
        <begin position="102"/>
        <end position="123"/>
    </location>
</feature>
<dbReference type="NCBIfam" id="TIGR01726">
    <property type="entry name" value="HEQRo_perm_3TM"/>
    <property type="match status" value="1"/>
</dbReference>
<gene>
    <name evidence="9" type="ORF">UFOPK2754_03199</name>
</gene>
<keyword evidence="5 7" id="KW-1133">Transmembrane helix</keyword>
<feature type="domain" description="ABC transmembrane type-1" evidence="8">
    <location>
        <begin position="67"/>
        <end position="258"/>
    </location>
</feature>
<dbReference type="Gene3D" id="1.10.3720.10">
    <property type="entry name" value="MetI-like"/>
    <property type="match status" value="1"/>
</dbReference>
<dbReference type="CDD" id="cd06261">
    <property type="entry name" value="TM_PBP2"/>
    <property type="match status" value="1"/>
</dbReference>
<evidence type="ECO:0000313" key="9">
    <source>
        <dbReference type="EMBL" id="CAB4772959.1"/>
    </source>
</evidence>
<evidence type="ECO:0000256" key="7">
    <source>
        <dbReference type="SAM" id="Phobius"/>
    </source>
</evidence>
<dbReference type="GO" id="GO:0022857">
    <property type="term" value="F:transmembrane transporter activity"/>
    <property type="evidence" value="ECO:0007669"/>
    <property type="project" value="InterPro"/>
</dbReference>
<evidence type="ECO:0000256" key="3">
    <source>
        <dbReference type="ARBA" id="ARBA00022475"/>
    </source>
</evidence>
<protein>
    <submittedName>
        <fullName evidence="9">Unannotated protein</fullName>
    </submittedName>
</protein>
<evidence type="ECO:0000259" key="8">
    <source>
        <dbReference type="PROSITE" id="PS50928"/>
    </source>
</evidence>
<feature type="transmembrane region" description="Helical" evidence="7">
    <location>
        <begin position="71"/>
        <end position="90"/>
    </location>
</feature>
<proteinExistence type="predicted"/>
<comment type="subcellular location">
    <subcellularLocation>
        <location evidence="1">Cell membrane</location>
        <topology evidence="1">Multi-pass membrane protein</topology>
    </subcellularLocation>
</comment>
<evidence type="ECO:0000256" key="6">
    <source>
        <dbReference type="ARBA" id="ARBA00023136"/>
    </source>
</evidence>
<keyword evidence="2" id="KW-0813">Transport</keyword>
<dbReference type="InterPro" id="IPR010065">
    <property type="entry name" value="AA_ABC_transptr_permease_3TM"/>
</dbReference>
<dbReference type="AlphaFoldDB" id="A0A6J6VNH3"/>
<dbReference type="InterPro" id="IPR043429">
    <property type="entry name" value="ArtM/GltK/GlnP/TcyL/YhdX-like"/>
</dbReference>
<dbReference type="GO" id="GO:0043190">
    <property type="term" value="C:ATP-binding cassette (ABC) transporter complex"/>
    <property type="evidence" value="ECO:0007669"/>
    <property type="project" value="InterPro"/>
</dbReference>
<evidence type="ECO:0000256" key="4">
    <source>
        <dbReference type="ARBA" id="ARBA00022692"/>
    </source>
</evidence>
<dbReference type="PANTHER" id="PTHR30614">
    <property type="entry name" value="MEMBRANE COMPONENT OF AMINO ACID ABC TRANSPORTER"/>
    <property type="match status" value="1"/>
</dbReference>
<keyword evidence="4 7" id="KW-0812">Transmembrane</keyword>
<keyword evidence="6 7" id="KW-0472">Membrane</keyword>
<dbReference type="Pfam" id="PF00528">
    <property type="entry name" value="BPD_transp_1"/>
    <property type="match status" value="1"/>
</dbReference>
<accession>A0A6J6VNH3</accession>
<dbReference type="SUPFAM" id="SSF161098">
    <property type="entry name" value="MetI-like"/>
    <property type="match status" value="1"/>
</dbReference>
<evidence type="ECO:0000256" key="1">
    <source>
        <dbReference type="ARBA" id="ARBA00004651"/>
    </source>
</evidence>
<dbReference type="PANTHER" id="PTHR30614:SF21">
    <property type="entry name" value="AMINO ACID ABC TRANSPORTER PERMEASE"/>
    <property type="match status" value="1"/>
</dbReference>
<feature type="transmembrane region" description="Helical" evidence="7">
    <location>
        <begin position="239"/>
        <end position="258"/>
    </location>
</feature>
<keyword evidence="3" id="KW-1003">Cell membrane</keyword>
<dbReference type="InterPro" id="IPR000515">
    <property type="entry name" value="MetI-like"/>
</dbReference>